<feature type="transmembrane region" description="Helical" evidence="1">
    <location>
        <begin position="195"/>
        <end position="215"/>
    </location>
</feature>
<dbReference type="AlphaFoldDB" id="A0A430FRR0"/>
<accession>A0A430FRR0</accession>
<proteinExistence type="predicted"/>
<keyword evidence="1" id="KW-0472">Membrane</keyword>
<organism evidence="3 4">
    <name type="scientific">Bifidobacterium dolichotidis</name>
    <dbReference type="NCBI Taxonomy" id="2306976"/>
    <lineage>
        <taxon>Bacteria</taxon>
        <taxon>Bacillati</taxon>
        <taxon>Actinomycetota</taxon>
        <taxon>Actinomycetes</taxon>
        <taxon>Bifidobacteriales</taxon>
        <taxon>Bifidobacteriaceae</taxon>
        <taxon>Bifidobacterium</taxon>
    </lineage>
</organism>
<feature type="domain" description="Acyltransferase 3" evidence="2">
    <location>
        <begin position="1"/>
        <end position="309"/>
    </location>
</feature>
<keyword evidence="3" id="KW-0808">Transferase</keyword>
<dbReference type="InterPro" id="IPR052734">
    <property type="entry name" value="Nod_factor_acetyltransferase"/>
</dbReference>
<keyword evidence="3" id="KW-0012">Acyltransferase</keyword>
<evidence type="ECO:0000259" key="2">
    <source>
        <dbReference type="Pfam" id="PF01757"/>
    </source>
</evidence>
<dbReference type="PANTHER" id="PTHR37312:SF1">
    <property type="entry name" value="MEMBRANE-BOUND ACYLTRANSFERASE YKRP-RELATED"/>
    <property type="match status" value="1"/>
</dbReference>
<protein>
    <submittedName>
        <fullName evidence="3">Acyltransferase</fullName>
    </submittedName>
</protein>
<dbReference type="Pfam" id="PF01757">
    <property type="entry name" value="Acyl_transf_3"/>
    <property type="match status" value="1"/>
</dbReference>
<evidence type="ECO:0000313" key="3">
    <source>
        <dbReference type="EMBL" id="RSX55533.1"/>
    </source>
</evidence>
<reference evidence="3 4" key="1">
    <citation type="submission" date="2018-09" db="EMBL/GenBank/DDBJ databases">
        <title>Characterization of the phylogenetic diversity of five novel species belonging to the genus Bifidobacterium.</title>
        <authorList>
            <person name="Lugli G.A."/>
            <person name="Duranti S."/>
            <person name="Milani C."/>
        </authorList>
    </citation>
    <scope>NUCLEOTIDE SEQUENCE [LARGE SCALE GENOMIC DNA]</scope>
    <source>
        <strain evidence="3 4">2036B</strain>
    </source>
</reference>
<sequence length="334" mass="37998">MILVFWGHLSGNGDNPWFPDLITSKKVVYYFHMPLFFILSGLTFHADGSFKEFVTKRVRRLLIPYYFFSLYGLGKVVLSIINPKAIDSFHGELITSPIAQIIEILFGYQGLWFFWALFWGELVLYWIYRCCKKYLPLIAAASSLMWFYCGTCNTGFAYIIKLFPFFFYTVFQALAFVSIGILISDFLKSLDRVGALQMLLVSGVMFSLLSTLLLVYKQDGMQKSVPAIMAAIVGSLFVVAFSILQKKLATIEYIGRNTIVFYGLNGFSIATARAVFFKIIPVSIIAENVYLQVVAGVIIVIVSCVICWLATLIINRWLWMCIGMPRPMRKEMVV</sequence>
<name>A0A430FRR0_9BIFI</name>
<dbReference type="GO" id="GO:0016747">
    <property type="term" value="F:acyltransferase activity, transferring groups other than amino-acyl groups"/>
    <property type="evidence" value="ECO:0007669"/>
    <property type="project" value="InterPro"/>
</dbReference>
<dbReference type="InterPro" id="IPR002656">
    <property type="entry name" value="Acyl_transf_3_dom"/>
</dbReference>
<keyword evidence="1" id="KW-1133">Transmembrane helix</keyword>
<feature type="transmembrane region" description="Helical" evidence="1">
    <location>
        <begin position="289"/>
        <end position="319"/>
    </location>
</feature>
<feature type="transmembrane region" description="Helical" evidence="1">
    <location>
        <begin position="165"/>
        <end position="183"/>
    </location>
</feature>
<gene>
    <name evidence="3" type="ORF">D2E26_0096</name>
</gene>
<dbReference type="EMBL" id="QXGM01000001">
    <property type="protein sequence ID" value="RSX55533.1"/>
    <property type="molecule type" value="Genomic_DNA"/>
</dbReference>
<feature type="transmembrane region" description="Helical" evidence="1">
    <location>
        <begin position="106"/>
        <end position="127"/>
    </location>
</feature>
<comment type="caution">
    <text evidence="3">The sequence shown here is derived from an EMBL/GenBank/DDBJ whole genome shotgun (WGS) entry which is preliminary data.</text>
</comment>
<evidence type="ECO:0000313" key="4">
    <source>
        <dbReference type="Proteomes" id="UP000287609"/>
    </source>
</evidence>
<evidence type="ECO:0000256" key="1">
    <source>
        <dbReference type="SAM" id="Phobius"/>
    </source>
</evidence>
<feature type="transmembrane region" description="Helical" evidence="1">
    <location>
        <begin position="134"/>
        <end position="159"/>
    </location>
</feature>
<feature type="transmembrane region" description="Helical" evidence="1">
    <location>
        <begin position="227"/>
        <end position="245"/>
    </location>
</feature>
<feature type="transmembrane region" description="Helical" evidence="1">
    <location>
        <begin position="257"/>
        <end position="277"/>
    </location>
</feature>
<keyword evidence="4" id="KW-1185">Reference proteome</keyword>
<feature type="transmembrane region" description="Helical" evidence="1">
    <location>
        <begin position="27"/>
        <end position="44"/>
    </location>
</feature>
<dbReference type="PANTHER" id="PTHR37312">
    <property type="entry name" value="MEMBRANE-BOUND ACYLTRANSFERASE YKRP-RELATED"/>
    <property type="match status" value="1"/>
</dbReference>
<dbReference type="Proteomes" id="UP000287609">
    <property type="component" value="Unassembled WGS sequence"/>
</dbReference>
<keyword evidence="1" id="KW-0812">Transmembrane</keyword>
<feature type="transmembrane region" description="Helical" evidence="1">
    <location>
        <begin position="65"/>
        <end position="86"/>
    </location>
</feature>